<keyword evidence="2" id="KW-1185">Reference proteome</keyword>
<evidence type="ECO:0000313" key="2">
    <source>
        <dbReference type="Proteomes" id="UP000006672"/>
    </source>
</evidence>
<dbReference type="WBParaSite" id="Bm17752.1">
    <property type="protein sequence ID" value="Bm17752.1"/>
    <property type="gene ID" value="WBGene00268894"/>
</dbReference>
<reference evidence="2" key="1">
    <citation type="journal article" date="2007" name="Science">
        <title>Draft genome of the filarial nematode parasite Brugia malayi.</title>
        <authorList>
            <person name="Ghedin E."/>
            <person name="Wang S."/>
            <person name="Spiro D."/>
            <person name="Caler E."/>
            <person name="Zhao Q."/>
            <person name="Crabtree J."/>
            <person name="Allen J.E."/>
            <person name="Delcher A.L."/>
            <person name="Guiliano D.B."/>
            <person name="Miranda-Saavedra D."/>
            <person name="Angiuoli S.V."/>
            <person name="Creasy T."/>
            <person name="Amedeo P."/>
            <person name="Haas B."/>
            <person name="El-Sayed N.M."/>
            <person name="Wortman J.R."/>
            <person name="Feldblyum T."/>
            <person name="Tallon L."/>
            <person name="Schatz M."/>
            <person name="Shumway M."/>
            <person name="Koo H."/>
            <person name="Salzberg S.L."/>
            <person name="Schobel S."/>
            <person name="Pertea M."/>
            <person name="Pop M."/>
            <person name="White O."/>
            <person name="Barton G.J."/>
            <person name="Carlow C.K."/>
            <person name="Crawford M.J."/>
            <person name="Daub J."/>
            <person name="Dimmic M.W."/>
            <person name="Estes C.F."/>
            <person name="Foster J.M."/>
            <person name="Ganatra M."/>
            <person name="Gregory W.F."/>
            <person name="Johnson N.M."/>
            <person name="Jin J."/>
            <person name="Komuniecki R."/>
            <person name="Korf I."/>
            <person name="Kumar S."/>
            <person name="Laney S."/>
            <person name="Li B.W."/>
            <person name="Li W."/>
            <person name="Lindblom T.H."/>
            <person name="Lustigman S."/>
            <person name="Ma D."/>
            <person name="Maina C.V."/>
            <person name="Martin D.M."/>
            <person name="McCarter J.P."/>
            <person name="McReynolds L."/>
            <person name="Mitreva M."/>
            <person name="Nutman T.B."/>
            <person name="Parkinson J."/>
            <person name="Peregrin-Alvarez J.M."/>
            <person name="Poole C."/>
            <person name="Ren Q."/>
            <person name="Saunders L."/>
            <person name="Sluder A.E."/>
            <person name="Smith K."/>
            <person name="Stanke M."/>
            <person name="Unnasch T.R."/>
            <person name="Ware J."/>
            <person name="Wei A.D."/>
            <person name="Weil G."/>
            <person name="Williams D.J."/>
            <person name="Zhang Y."/>
            <person name="Williams S.A."/>
            <person name="Fraser-Liggett C."/>
            <person name="Slatko B."/>
            <person name="Blaxter M.L."/>
            <person name="Scott A.L."/>
        </authorList>
    </citation>
    <scope>NUCLEOTIDE SEQUENCE</scope>
    <source>
        <strain evidence="2">FR3</strain>
    </source>
</reference>
<evidence type="ECO:0000313" key="1">
    <source>
        <dbReference type="EMBL" id="VIO98111.1"/>
    </source>
</evidence>
<name>A0A4E9FMB5_BRUMA</name>
<gene>
    <name evidence="1 3" type="primary">Bm17752</name>
    <name evidence="1" type="ORF">BM_BM17752</name>
</gene>
<dbReference type="AlphaFoldDB" id="A0A4E9FMB5"/>
<dbReference type="Proteomes" id="UP000006672">
    <property type="component" value="Unassembled WGS sequence"/>
</dbReference>
<reference evidence="3" key="3">
    <citation type="submission" date="2019-12" db="UniProtKB">
        <authorList>
            <consortium name="WormBaseParasite"/>
        </authorList>
    </citation>
    <scope>IDENTIFICATION</scope>
</reference>
<protein>
    <submittedName>
        <fullName evidence="1 3">Uncharacterized protein</fullName>
    </submittedName>
</protein>
<reference evidence="1" key="2">
    <citation type="submission" date="2019-04" db="EMBL/GenBank/DDBJ databases">
        <authorList>
            <person name="Howe K."/>
            <person name="Paulini M."/>
            <person name="Williams G."/>
        </authorList>
    </citation>
    <scope>NUCLEOTIDE SEQUENCE [LARGE SCALE GENOMIC DNA]</scope>
    <source>
        <strain evidence="1">FR3</strain>
    </source>
</reference>
<dbReference type="GeneID" id="66058976"/>
<evidence type="ECO:0000313" key="3">
    <source>
        <dbReference type="WBParaSite" id="Bm17752.1"/>
    </source>
</evidence>
<accession>A0A5S6PE70</accession>
<dbReference type="RefSeq" id="XP_042937552.1">
    <property type="nucleotide sequence ID" value="XM_043081618.1"/>
</dbReference>
<dbReference type="CTD" id="66058976"/>
<proteinExistence type="predicted"/>
<sequence length="40" mass="4721">MMAEKRSLTTGLLERSTIPFQTNIKYRMLSIEMRSLMDIN</sequence>
<dbReference type="EMBL" id="CAAKNF010000195">
    <property type="protein sequence ID" value="VIO98111.1"/>
    <property type="molecule type" value="Genomic_DNA"/>
</dbReference>
<organism evidence="1">
    <name type="scientific">Brugia malayi</name>
    <name type="common">Filarial nematode worm</name>
    <dbReference type="NCBI Taxonomy" id="6279"/>
    <lineage>
        <taxon>Eukaryota</taxon>
        <taxon>Metazoa</taxon>
        <taxon>Ecdysozoa</taxon>
        <taxon>Nematoda</taxon>
        <taxon>Chromadorea</taxon>
        <taxon>Rhabditida</taxon>
        <taxon>Spirurina</taxon>
        <taxon>Spiruromorpha</taxon>
        <taxon>Filarioidea</taxon>
        <taxon>Onchocercidae</taxon>
        <taxon>Brugia</taxon>
    </lineage>
</organism>
<dbReference type="KEGG" id="bmy:BM_BM17752"/>
<accession>A0A4E9FMB5</accession>